<dbReference type="Gene3D" id="3.20.20.40">
    <property type="entry name" value="1, 4-beta cellobiohydrolase"/>
    <property type="match status" value="1"/>
</dbReference>
<feature type="chain" id="PRO_5039762730" description="Glucanase" evidence="3">
    <location>
        <begin position="28"/>
        <end position="350"/>
    </location>
</feature>
<dbReference type="Pfam" id="PF01341">
    <property type="entry name" value="Glyco_hydro_6"/>
    <property type="match status" value="1"/>
</dbReference>
<dbReference type="GO" id="GO:0004553">
    <property type="term" value="F:hydrolase activity, hydrolyzing O-glycosyl compounds"/>
    <property type="evidence" value="ECO:0007669"/>
    <property type="project" value="InterPro"/>
</dbReference>
<dbReference type="SUPFAM" id="SSF51989">
    <property type="entry name" value="Glycosyl hydrolases family 6, cellulases"/>
    <property type="match status" value="1"/>
</dbReference>
<reference evidence="5" key="1">
    <citation type="submission" date="2020-02" db="EMBL/GenBank/DDBJ databases">
        <authorList>
            <person name="Meier V. D."/>
        </authorList>
    </citation>
    <scope>NUCLEOTIDE SEQUENCE</scope>
    <source>
        <strain evidence="5">AVDCRST_MAG41</strain>
    </source>
</reference>
<evidence type="ECO:0000256" key="2">
    <source>
        <dbReference type="PIRSR" id="PIRSR001100-2"/>
    </source>
</evidence>
<name>A0A6J4HNN3_9ACTN</name>
<dbReference type="PROSITE" id="PS51257">
    <property type="entry name" value="PROKAR_LIPOPROTEIN"/>
    <property type="match status" value="1"/>
</dbReference>
<keyword evidence="3" id="KW-0624">Polysaccharide degradation</keyword>
<sequence length="350" mass="36596">MREAGAGRLRGRWAAAGLAVALAAALAACGTEPDTTLRPDPPAVTYAPLRQPFEGATLFLDRDTPAARWQRATPGSDWLDPITTTPQARWVNGPPDLAPVPALARRAARRGELLVVVAYWIPDRGCAGYQEGAPSAAAYERWVRQLAGALGRTPAVVVLEPDAVPADCFGPARAAQLAGAVRILSGAGHAVYLDAGHSAWKPSGETADRLLASGVAGAEGFAVNVSNRQPTRAAQAWGRELSDLVGGRPFVVDVSRNGLGRPPDEPGRDDEWCNPARQGLGVPPTTRTGRPEVDALLWIKRPGESDGICGGEDTYLFSPRQARTLIANGAGLPAAARRAAAAADIPARDG</sequence>
<feature type="binding site" evidence="2">
    <location>
        <position position="90"/>
    </location>
    <ligand>
        <name>substrate</name>
    </ligand>
</feature>
<dbReference type="PIRSF" id="PIRSF001100">
    <property type="entry name" value="Beta_cellobiohydrolase"/>
    <property type="match status" value="1"/>
</dbReference>
<protein>
    <recommendedName>
        <fullName evidence="3">Glucanase</fullName>
        <ecNumber evidence="3">3.2.1.-</ecNumber>
    </recommendedName>
</protein>
<gene>
    <name evidence="5" type="ORF">AVDCRST_MAG41-762</name>
</gene>
<feature type="active site" description="Proton donor" evidence="1">
    <location>
        <position position="162"/>
    </location>
</feature>
<feature type="active site" description="Proton acceptor" evidence="1">
    <location>
        <position position="306"/>
    </location>
</feature>
<dbReference type="InterPro" id="IPR036434">
    <property type="entry name" value="Beta_cellobiohydrolase_sf"/>
</dbReference>
<dbReference type="GO" id="GO:0030245">
    <property type="term" value="P:cellulose catabolic process"/>
    <property type="evidence" value="ECO:0007669"/>
    <property type="project" value="UniProtKB-KW"/>
</dbReference>
<keyword evidence="3" id="KW-0119">Carbohydrate metabolism</keyword>
<evidence type="ECO:0000313" key="5">
    <source>
        <dbReference type="EMBL" id="CAA9226653.1"/>
    </source>
</evidence>
<dbReference type="EC" id="3.2.1.-" evidence="3"/>
<feature type="binding site" evidence="2">
    <location>
        <position position="300"/>
    </location>
    <ligand>
        <name>substrate</name>
    </ligand>
</feature>
<keyword evidence="3 5" id="KW-0326">Glycosidase</keyword>
<feature type="region of interest" description="Disordered" evidence="4">
    <location>
        <begin position="256"/>
        <end position="289"/>
    </location>
</feature>
<keyword evidence="3" id="KW-0732">Signal</keyword>
<keyword evidence="3" id="KW-0136">Cellulose degradation</keyword>
<comment type="similarity">
    <text evidence="3">Belongs to the glycosyl hydrolase family 6.</text>
</comment>
<feature type="binding site" evidence="2">
    <location>
        <position position="200"/>
    </location>
    <ligand>
        <name>substrate</name>
    </ligand>
</feature>
<feature type="binding site" evidence="2">
    <location>
        <position position="304"/>
    </location>
    <ligand>
        <name>substrate</name>
    </ligand>
</feature>
<feature type="binding site" evidence="2">
    <location>
        <position position="272"/>
    </location>
    <ligand>
        <name>substrate</name>
    </ligand>
</feature>
<feature type="signal peptide" evidence="3">
    <location>
        <begin position="1"/>
        <end position="27"/>
    </location>
</feature>
<feature type="binding site" evidence="2">
    <location>
        <position position="227"/>
    </location>
    <ligand>
        <name>substrate</name>
    </ligand>
</feature>
<feature type="binding site" evidence="2">
    <location>
        <position position="197"/>
    </location>
    <ligand>
        <name>substrate</name>
    </ligand>
</feature>
<dbReference type="PRINTS" id="PR00733">
    <property type="entry name" value="GLHYDRLASE6"/>
</dbReference>
<evidence type="ECO:0000256" key="3">
    <source>
        <dbReference type="RuleBase" id="RU361186"/>
    </source>
</evidence>
<evidence type="ECO:0000256" key="4">
    <source>
        <dbReference type="SAM" id="MobiDB-lite"/>
    </source>
</evidence>
<organism evidence="5">
    <name type="scientific">uncultured Mycobacteriales bacterium</name>
    <dbReference type="NCBI Taxonomy" id="581187"/>
    <lineage>
        <taxon>Bacteria</taxon>
        <taxon>Bacillati</taxon>
        <taxon>Actinomycetota</taxon>
        <taxon>Actinomycetes</taxon>
        <taxon>Mycobacteriales</taxon>
        <taxon>environmental samples</taxon>
    </lineage>
</organism>
<dbReference type="AlphaFoldDB" id="A0A6J4HNN3"/>
<dbReference type="EMBL" id="CADCTP010000081">
    <property type="protein sequence ID" value="CAA9226653.1"/>
    <property type="molecule type" value="Genomic_DNA"/>
</dbReference>
<keyword evidence="3 5" id="KW-0378">Hydrolase</keyword>
<dbReference type="PANTHER" id="PTHR34876:SF4">
    <property type="entry name" value="1,4-BETA-D-GLUCAN CELLOBIOHYDROLASE C-RELATED"/>
    <property type="match status" value="1"/>
</dbReference>
<dbReference type="PANTHER" id="PTHR34876">
    <property type="match status" value="1"/>
</dbReference>
<accession>A0A6J4HNN3</accession>
<evidence type="ECO:0000256" key="1">
    <source>
        <dbReference type="PIRSR" id="PIRSR001100-1"/>
    </source>
</evidence>
<feature type="compositionally biased region" description="Basic and acidic residues" evidence="4">
    <location>
        <begin position="262"/>
        <end position="271"/>
    </location>
</feature>
<proteinExistence type="inferred from homology"/>
<dbReference type="InterPro" id="IPR016288">
    <property type="entry name" value="Beta_cellobiohydrolase"/>
</dbReference>